<dbReference type="InterPro" id="IPR003018">
    <property type="entry name" value="GAF"/>
</dbReference>
<keyword evidence="10" id="KW-0598">Phosphotransferase system</keyword>
<evidence type="ECO:0000256" key="12">
    <source>
        <dbReference type="ARBA" id="ARBA00022777"/>
    </source>
</evidence>
<dbReference type="RefSeq" id="WP_015817058.1">
    <property type="nucleotide sequence ID" value="NC_012997.1"/>
</dbReference>
<dbReference type="SUPFAM" id="SSF55781">
    <property type="entry name" value="GAF domain-like"/>
    <property type="match status" value="1"/>
</dbReference>
<dbReference type="PRINTS" id="PR01736">
    <property type="entry name" value="PHPHTRNFRASE"/>
</dbReference>
<dbReference type="GO" id="GO:0046872">
    <property type="term" value="F:metal ion binding"/>
    <property type="evidence" value="ECO:0007669"/>
    <property type="project" value="UniProtKB-KW"/>
</dbReference>
<dbReference type="GO" id="GO:0016301">
    <property type="term" value="F:kinase activity"/>
    <property type="evidence" value="ECO:0007669"/>
    <property type="project" value="UniProtKB-KW"/>
</dbReference>
<dbReference type="NCBIfam" id="NF008283">
    <property type="entry name" value="PRK11061.1"/>
    <property type="match status" value="1"/>
</dbReference>
<dbReference type="EC" id="2.7.3.9" evidence="5"/>
<dbReference type="AlphaFoldDB" id="C5BMA1"/>
<keyword evidence="11" id="KW-0479">Metal-binding</keyword>
<keyword evidence="7" id="KW-0963">Cytoplasm</keyword>
<dbReference type="GO" id="GO:0008965">
    <property type="term" value="F:phosphoenolpyruvate-protein phosphotransferase activity"/>
    <property type="evidence" value="ECO:0007669"/>
    <property type="project" value="UniProtKB-EC"/>
</dbReference>
<dbReference type="InterPro" id="IPR008279">
    <property type="entry name" value="PEP-util_enz_mobile_dom"/>
</dbReference>
<dbReference type="InterPro" id="IPR008731">
    <property type="entry name" value="PTS_EIN"/>
</dbReference>
<proteinExistence type="inferred from homology"/>
<dbReference type="Gene3D" id="3.30.450.40">
    <property type="match status" value="1"/>
</dbReference>
<evidence type="ECO:0000313" key="15">
    <source>
        <dbReference type="EMBL" id="ACR10946.1"/>
    </source>
</evidence>
<evidence type="ECO:0000256" key="3">
    <source>
        <dbReference type="ARBA" id="ARBA00004496"/>
    </source>
</evidence>
<dbReference type="Pfam" id="PF02896">
    <property type="entry name" value="PEP-utilizers_C"/>
    <property type="match status" value="1"/>
</dbReference>
<dbReference type="InterPro" id="IPR036618">
    <property type="entry name" value="PtsI_HPr-bd_sf"/>
</dbReference>
<dbReference type="PANTHER" id="PTHR46244">
    <property type="entry name" value="PHOSPHOENOLPYRUVATE-PROTEIN PHOSPHOTRANSFERASE"/>
    <property type="match status" value="1"/>
</dbReference>
<dbReference type="NCBIfam" id="TIGR01417">
    <property type="entry name" value="PTS_I_fam"/>
    <property type="match status" value="1"/>
</dbReference>
<dbReference type="STRING" id="377629.TERTU_0363"/>
<dbReference type="SUPFAM" id="SSF47831">
    <property type="entry name" value="Enzyme I of the PEP:sugar phosphotransferase system HPr-binding (sub)domain"/>
    <property type="match status" value="1"/>
</dbReference>
<dbReference type="PANTHER" id="PTHR46244:SF1">
    <property type="entry name" value="PHOSPHOENOLPYRUVATE-DEPENDENT PHOSPHOTRANSFERASE SYSTEM"/>
    <property type="match status" value="1"/>
</dbReference>
<evidence type="ECO:0000313" key="16">
    <source>
        <dbReference type="Proteomes" id="UP000009080"/>
    </source>
</evidence>
<dbReference type="InterPro" id="IPR015813">
    <property type="entry name" value="Pyrv/PenolPyrv_kinase-like_dom"/>
</dbReference>
<sequence length="753" mass="83225">MLNSLRSIVQEVNAAADLNSVLEIIVTRVKQAMKTEVCSVYLRDNERQFVLMATEGLHKSAVRRVKLSEKEGLVGHVASREEPLNLDDAESHPRYQYFPETGEERFSSFLGVPIIHHRQILGVLVIQQREKRKFDEGEEAFLVTMSAQLAAVIAHAEATGALRGMGKKTEVRFNGVPGASGVAIGVCVVASPVADLNSVPCQTCESVDAELEFFQQGLSLVRADVRRLASELESRLNREERVLFDAYIGMLEDTSLAQEVTEKISQGFAAPYAWSSVILEHVKTFSSMHDPYLRERASDVRDLGCRVLACLQESSRKERVYPDNTILVGEDLSASVLAEVPPGKLAGIVSTRGSSNSHIAILARSIGIPTVMGAVDLPFTHLDGRELIVDGYRGSVYSDPSDGLRAQYQVIVDEDVQLVAGLEALKDLPCETVDHHRVALWVNTGLMADAMISLERGAEGVGLYRTEIPFMLRDRFPSEEEQRQTYRDQLQAFAPHTVTMRTLDVGGDKSLPYFPIEEENPFLGWRGIRVTLDHPEIFLVQIRAMLKASEGLNNLRIMVPMVSNVAELEIAQMLLYRAYDELLEEGFQIEMPPFGVMIEVPGAVYQAKDFAARVDFLSVGSNDLTQYLLAVDRNNPRVADLYHSLHPAVLRALRAIVVDSHSQGVPVSICGELAGDPAAALLLMAMGYDVLSMSATNLLKVKSVVRSVTLEQAERLLSEVMRLPDTESINRVIDATFRNTGLTRIVRPLGDDT</sequence>
<dbReference type="Pfam" id="PF00391">
    <property type="entry name" value="PEP-utilizers"/>
    <property type="match status" value="1"/>
</dbReference>
<comment type="cofactor">
    <cofactor evidence="2">
        <name>Mg(2+)</name>
        <dbReference type="ChEBI" id="CHEBI:18420"/>
    </cofactor>
</comment>
<keyword evidence="13" id="KW-0460">Magnesium</keyword>
<evidence type="ECO:0000256" key="8">
    <source>
        <dbReference type="ARBA" id="ARBA00022597"/>
    </source>
</evidence>
<dbReference type="Gene3D" id="1.10.274.10">
    <property type="entry name" value="PtsI, HPr-binding domain"/>
    <property type="match status" value="1"/>
</dbReference>
<dbReference type="KEGG" id="ttu:TERTU_0363"/>
<keyword evidence="12" id="KW-0418">Kinase</keyword>
<gene>
    <name evidence="15" type="primary">ptsP</name>
    <name evidence="15" type="ordered locus">TERTU_0363</name>
</gene>
<evidence type="ECO:0000256" key="1">
    <source>
        <dbReference type="ARBA" id="ARBA00000683"/>
    </source>
</evidence>
<dbReference type="InterPro" id="IPR000121">
    <property type="entry name" value="PEP_util_C"/>
</dbReference>
<dbReference type="Pfam" id="PF05524">
    <property type="entry name" value="PEP-utilisers_N"/>
    <property type="match status" value="1"/>
</dbReference>
<dbReference type="InterPro" id="IPR036637">
    <property type="entry name" value="Phosphohistidine_dom_sf"/>
</dbReference>
<evidence type="ECO:0000259" key="14">
    <source>
        <dbReference type="SMART" id="SM00065"/>
    </source>
</evidence>
<dbReference type="SUPFAM" id="SSF51621">
    <property type="entry name" value="Phosphoenolpyruvate/pyruvate domain"/>
    <property type="match status" value="1"/>
</dbReference>
<dbReference type="eggNOG" id="COG3605">
    <property type="taxonomic scope" value="Bacteria"/>
</dbReference>
<dbReference type="Gene3D" id="3.20.20.60">
    <property type="entry name" value="Phosphoenolpyruvate-binding domains"/>
    <property type="match status" value="1"/>
</dbReference>
<keyword evidence="9 15" id="KW-0808">Transferase</keyword>
<comment type="similarity">
    <text evidence="4">Belongs to the PEP-utilizing enzyme family.</text>
</comment>
<evidence type="ECO:0000256" key="13">
    <source>
        <dbReference type="ARBA" id="ARBA00022842"/>
    </source>
</evidence>
<reference evidence="15 16" key="1">
    <citation type="journal article" date="2009" name="PLoS ONE">
        <title>The complete genome of Teredinibacter turnerae T7901: an intracellular endosymbiont of marine wood-boring bivalves (shipworms).</title>
        <authorList>
            <person name="Yang J.C."/>
            <person name="Madupu R."/>
            <person name="Durkin A.S."/>
            <person name="Ekborg N.A."/>
            <person name="Pedamallu C.S."/>
            <person name="Hostetler J.B."/>
            <person name="Radune D."/>
            <person name="Toms B.S."/>
            <person name="Henrissat B."/>
            <person name="Coutinho P.M."/>
            <person name="Schwarz S."/>
            <person name="Field L."/>
            <person name="Trindade-Silva A.E."/>
            <person name="Soares C.A.G."/>
            <person name="Elshahawi S."/>
            <person name="Hanora A."/>
            <person name="Schmidt E.W."/>
            <person name="Haygood M.G."/>
            <person name="Posfai J."/>
            <person name="Benner J."/>
            <person name="Madinger C."/>
            <person name="Nove J."/>
            <person name="Anton B."/>
            <person name="Chaudhary K."/>
            <person name="Foster J."/>
            <person name="Holman A."/>
            <person name="Kumar S."/>
            <person name="Lessard P.A."/>
            <person name="Luyten Y.A."/>
            <person name="Slatko B."/>
            <person name="Wood N."/>
            <person name="Wu B."/>
            <person name="Teplitski M."/>
            <person name="Mougous J.D."/>
            <person name="Ward N."/>
            <person name="Eisen J.A."/>
            <person name="Badger J.H."/>
            <person name="Distel D.L."/>
        </authorList>
    </citation>
    <scope>NUCLEOTIDE SEQUENCE [LARGE SCALE GENOMIC DNA]</scope>
    <source>
        <strain evidence="16">ATCC 39867 / T7901</strain>
    </source>
</reference>
<dbReference type="Pfam" id="PF01590">
    <property type="entry name" value="GAF"/>
    <property type="match status" value="1"/>
</dbReference>
<protein>
    <recommendedName>
        <fullName evidence="5">phosphoenolpyruvate--protein phosphotransferase</fullName>
        <ecNumber evidence="5">2.7.3.9</ecNumber>
    </recommendedName>
</protein>
<dbReference type="SMART" id="SM00065">
    <property type="entry name" value="GAF"/>
    <property type="match status" value="1"/>
</dbReference>
<evidence type="ECO:0000256" key="10">
    <source>
        <dbReference type="ARBA" id="ARBA00022683"/>
    </source>
</evidence>
<dbReference type="InterPro" id="IPR050499">
    <property type="entry name" value="PEP-utilizing_PTS_enzyme"/>
</dbReference>
<dbReference type="SUPFAM" id="SSF52009">
    <property type="entry name" value="Phosphohistidine domain"/>
    <property type="match status" value="1"/>
</dbReference>
<organism evidence="15 16">
    <name type="scientific">Teredinibacter turnerae (strain ATCC 39867 / T7901)</name>
    <dbReference type="NCBI Taxonomy" id="377629"/>
    <lineage>
        <taxon>Bacteria</taxon>
        <taxon>Pseudomonadati</taxon>
        <taxon>Pseudomonadota</taxon>
        <taxon>Gammaproteobacteria</taxon>
        <taxon>Cellvibrionales</taxon>
        <taxon>Cellvibrionaceae</taxon>
        <taxon>Teredinibacter</taxon>
    </lineage>
</organism>
<keyword evidence="8" id="KW-0762">Sugar transport</keyword>
<dbReference type="PROSITE" id="PS00742">
    <property type="entry name" value="PEP_ENZYMES_2"/>
    <property type="match status" value="1"/>
</dbReference>
<dbReference type="InterPro" id="IPR029016">
    <property type="entry name" value="GAF-like_dom_sf"/>
</dbReference>
<comment type="catalytic activity">
    <reaction evidence="1">
        <text>L-histidyl-[protein] + phosphoenolpyruvate = N(pros)-phospho-L-histidyl-[protein] + pyruvate</text>
        <dbReference type="Rhea" id="RHEA:23880"/>
        <dbReference type="Rhea" id="RHEA-COMP:9745"/>
        <dbReference type="Rhea" id="RHEA-COMP:9746"/>
        <dbReference type="ChEBI" id="CHEBI:15361"/>
        <dbReference type="ChEBI" id="CHEBI:29979"/>
        <dbReference type="ChEBI" id="CHEBI:58702"/>
        <dbReference type="ChEBI" id="CHEBI:64837"/>
        <dbReference type="EC" id="2.7.3.9"/>
    </reaction>
</comment>
<keyword evidence="16" id="KW-1185">Reference proteome</keyword>
<dbReference type="InterPro" id="IPR023151">
    <property type="entry name" value="PEP_util_CS"/>
</dbReference>
<evidence type="ECO:0000256" key="9">
    <source>
        <dbReference type="ARBA" id="ARBA00022679"/>
    </source>
</evidence>
<evidence type="ECO:0000256" key="4">
    <source>
        <dbReference type="ARBA" id="ARBA00007837"/>
    </source>
</evidence>
<evidence type="ECO:0000256" key="5">
    <source>
        <dbReference type="ARBA" id="ARBA00012232"/>
    </source>
</evidence>
<dbReference type="InterPro" id="IPR040442">
    <property type="entry name" value="Pyrv_kinase-like_dom_sf"/>
</dbReference>
<dbReference type="Proteomes" id="UP000009080">
    <property type="component" value="Chromosome"/>
</dbReference>
<dbReference type="HOGENOM" id="CLU_007308_7_1_6"/>
<dbReference type="Gene3D" id="3.50.30.10">
    <property type="entry name" value="Phosphohistidine domain"/>
    <property type="match status" value="1"/>
</dbReference>
<name>C5BMA1_TERTT</name>
<dbReference type="InterPro" id="IPR006318">
    <property type="entry name" value="PTS_EI-like"/>
</dbReference>
<accession>C5BMA1</accession>
<evidence type="ECO:0000256" key="2">
    <source>
        <dbReference type="ARBA" id="ARBA00001946"/>
    </source>
</evidence>
<evidence type="ECO:0000256" key="11">
    <source>
        <dbReference type="ARBA" id="ARBA00022723"/>
    </source>
</evidence>
<feature type="domain" description="GAF" evidence="14">
    <location>
        <begin position="17"/>
        <end position="163"/>
    </location>
</feature>
<dbReference type="GO" id="GO:0009401">
    <property type="term" value="P:phosphoenolpyruvate-dependent sugar phosphotransferase system"/>
    <property type="evidence" value="ECO:0007669"/>
    <property type="project" value="UniProtKB-KW"/>
</dbReference>
<dbReference type="OrthoDB" id="9765468at2"/>
<dbReference type="EMBL" id="CP001614">
    <property type="protein sequence ID" value="ACR10946.1"/>
    <property type="molecule type" value="Genomic_DNA"/>
</dbReference>
<keyword evidence="6" id="KW-0813">Transport</keyword>
<comment type="subcellular location">
    <subcellularLocation>
        <location evidence="3">Cytoplasm</location>
    </subcellularLocation>
</comment>
<evidence type="ECO:0000256" key="7">
    <source>
        <dbReference type="ARBA" id="ARBA00022490"/>
    </source>
</evidence>
<dbReference type="GO" id="GO:0005737">
    <property type="term" value="C:cytoplasm"/>
    <property type="evidence" value="ECO:0007669"/>
    <property type="project" value="UniProtKB-SubCell"/>
</dbReference>
<evidence type="ECO:0000256" key="6">
    <source>
        <dbReference type="ARBA" id="ARBA00022448"/>
    </source>
</evidence>